<evidence type="ECO:0000256" key="1">
    <source>
        <dbReference type="SAM" id="MobiDB-lite"/>
    </source>
</evidence>
<name>A0AAF0IMH6_9EURO</name>
<evidence type="ECO:0000313" key="3">
    <source>
        <dbReference type="EMBL" id="WEW59834.1"/>
    </source>
</evidence>
<dbReference type="PANTHER" id="PTHR42470">
    <property type="entry name" value="VAST DOMAIN-CONTAINING PROTEIN"/>
    <property type="match status" value="1"/>
</dbReference>
<reference evidence="3" key="1">
    <citation type="submission" date="2023-03" db="EMBL/GenBank/DDBJ databases">
        <title>Emydomyces testavorans Genome Sequence.</title>
        <authorList>
            <person name="Hoyer L."/>
        </authorList>
    </citation>
    <scope>NUCLEOTIDE SEQUENCE</scope>
    <source>
        <strain evidence="3">16-2883</strain>
    </source>
</reference>
<gene>
    <name evidence="3" type="ORF">PRK78_005315</name>
</gene>
<proteinExistence type="predicted"/>
<protein>
    <recommendedName>
        <fullName evidence="2">DUF7924 domain-containing protein</fullName>
    </recommendedName>
</protein>
<sequence>MHEFQRLGVSTGNLSLSTFKLGGNIDEHVDFSIPINMASASRPVTAPKERRMQTKEDKGMSLQLLPFQSSSDSPSAKASKYQQCHAATKFAHCEEINGREEDPSNVQQVQQRAVNVKSSQKRRRSLRLQSANLIEIKSKSVQQGKTSKRPREEDETPLSRGSPKRARASKAPISEARIDYWTKNGSWPTEEQDNIMHCFRDIVQHALARKRLGSLNRKRSNASSITETASTQTPSSQQSREQKSAPYRHPLFEDQLKECGSFMDDYEEGITAQSERLCQTLLKAPQAPPEHTLFSDDNIFKKTCKRIRGENENKVIRDISPLIVPSAEILADKGVEHLEVLRETTSACWINAIPFIRPGTGSRPGCRPGPRPQPDFSLGFKRDAFNQEQLQKLQPFVGNPLSDSSLIAATYNMYLPFLTSEVKCGASALDVADRQNAHSQTVALRGLATIFQLVGREHELHREINGFSISHSDKDVRIWGHYTVLNGRDFTFYRYPIAEFNISPTAEGDQRWKAYTFVRNVYDLWLPGHFRKICSAIDMLPADLDFEVADQPELQSPDQELASSRSGQFQRLDDHSLADERAILNNQPRVAQITPDTTIQTELSNFKRAKR</sequence>
<feature type="domain" description="DUF7924" evidence="2">
    <location>
        <begin position="300"/>
        <end position="537"/>
    </location>
</feature>
<dbReference type="PANTHER" id="PTHR42470:SF2">
    <property type="match status" value="1"/>
</dbReference>
<dbReference type="AlphaFoldDB" id="A0AAF0IMH6"/>
<feature type="region of interest" description="Disordered" evidence="1">
    <location>
        <begin position="214"/>
        <end position="249"/>
    </location>
</feature>
<feature type="compositionally biased region" description="Low complexity" evidence="1">
    <location>
        <begin position="226"/>
        <end position="239"/>
    </location>
</feature>
<dbReference type="EMBL" id="CP120629">
    <property type="protein sequence ID" value="WEW59834.1"/>
    <property type="molecule type" value="Genomic_DNA"/>
</dbReference>
<feature type="region of interest" description="Disordered" evidence="1">
    <location>
        <begin position="134"/>
        <end position="171"/>
    </location>
</feature>
<evidence type="ECO:0000313" key="4">
    <source>
        <dbReference type="Proteomes" id="UP001219355"/>
    </source>
</evidence>
<dbReference type="InterPro" id="IPR057684">
    <property type="entry name" value="DUF7924"/>
</dbReference>
<accession>A0AAF0IMH6</accession>
<dbReference type="Pfam" id="PF25545">
    <property type="entry name" value="DUF7924"/>
    <property type="match status" value="1"/>
</dbReference>
<organism evidence="3 4">
    <name type="scientific">Emydomyces testavorans</name>
    <dbReference type="NCBI Taxonomy" id="2070801"/>
    <lineage>
        <taxon>Eukaryota</taxon>
        <taxon>Fungi</taxon>
        <taxon>Dikarya</taxon>
        <taxon>Ascomycota</taxon>
        <taxon>Pezizomycotina</taxon>
        <taxon>Eurotiomycetes</taxon>
        <taxon>Eurotiomycetidae</taxon>
        <taxon>Onygenales</taxon>
        <taxon>Nannizziopsiaceae</taxon>
        <taxon>Emydomyces</taxon>
    </lineage>
</organism>
<keyword evidence="4" id="KW-1185">Reference proteome</keyword>
<evidence type="ECO:0000259" key="2">
    <source>
        <dbReference type="Pfam" id="PF25545"/>
    </source>
</evidence>
<dbReference type="Proteomes" id="UP001219355">
    <property type="component" value="Chromosome 3"/>
</dbReference>